<name>A0A973WS57_9BRAD</name>
<reference evidence="2" key="1">
    <citation type="submission" date="2020-06" db="EMBL/GenBank/DDBJ databases">
        <title>Whole Genome Sequence of Bradyrhizobium sp. Strain 66S1MB.</title>
        <authorList>
            <person name="Bromfield E."/>
            <person name="Cloutier S."/>
        </authorList>
    </citation>
    <scope>NUCLEOTIDE SEQUENCE</scope>
    <source>
        <strain evidence="2">66S1MB</strain>
    </source>
</reference>
<protein>
    <recommendedName>
        <fullName evidence="3">DUF4145 domain-containing protein</fullName>
    </recommendedName>
</protein>
<evidence type="ECO:0000313" key="2">
    <source>
        <dbReference type="EMBL" id="NVL08270.1"/>
    </source>
</evidence>
<accession>A0A973WS57</accession>
<dbReference type="EMBL" id="JABWSX010000001">
    <property type="protein sequence ID" value="NVL08270.1"/>
    <property type="molecule type" value="Genomic_DNA"/>
</dbReference>
<evidence type="ECO:0000256" key="1">
    <source>
        <dbReference type="SAM" id="Phobius"/>
    </source>
</evidence>
<proteinExistence type="predicted"/>
<keyword evidence="1" id="KW-1133">Transmembrane helix</keyword>
<dbReference type="AlphaFoldDB" id="A0A973WS57"/>
<dbReference type="RefSeq" id="WP_176531805.1">
    <property type="nucleotide sequence ID" value="NZ_CP088022.1"/>
</dbReference>
<sequence>MDWLQFIAALVGHIAWPSVIIVLFIILRKHMGALADRMLEFSFGGAKILFDKELKKGAEIIEHSPLPRPEQRLEPPHVDDDDQFHTSNLNRSLLAGRAGTSKSAVQILAALEQIDDLLYKIGDEMGIDAALASSVIFSLAAQKKVPQSVVKLYGALRDARNVIAHTQALPDKTEAQEFLRQAGYVMAFLTEVWESLKKRPRG</sequence>
<keyword evidence="1" id="KW-0812">Transmembrane</keyword>
<evidence type="ECO:0008006" key="3">
    <source>
        <dbReference type="Google" id="ProtNLM"/>
    </source>
</evidence>
<gene>
    <name evidence="2" type="ORF">HU230_21430</name>
</gene>
<feature type="transmembrane region" description="Helical" evidence="1">
    <location>
        <begin position="6"/>
        <end position="27"/>
    </location>
</feature>
<comment type="caution">
    <text evidence="2">The sequence shown here is derived from an EMBL/GenBank/DDBJ whole genome shotgun (WGS) entry which is preliminary data.</text>
</comment>
<organism evidence="2">
    <name type="scientific">Bradyrhizobium quebecense</name>
    <dbReference type="NCBI Taxonomy" id="2748629"/>
    <lineage>
        <taxon>Bacteria</taxon>
        <taxon>Pseudomonadati</taxon>
        <taxon>Pseudomonadota</taxon>
        <taxon>Alphaproteobacteria</taxon>
        <taxon>Hyphomicrobiales</taxon>
        <taxon>Nitrobacteraceae</taxon>
        <taxon>Bradyrhizobium</taxon>
    </lineage>
</organism>
<keyword evidence="1" id="KW-0472">Membrane</keyword>